<evidence type="ECO:0000313" key="9">
    <source>
        <dbReference type="EMBL" id="CAE7931952.1"/>
    </source>
</evidence>
<keyword evidence="3" id="KW-0808">Transferase</keyword>
<dbReference type="GO" id="GO:0046922">
    <property type="term" value="F:peptide-O-fucosyltransferase activity"/>
    <property type="evidence" value="ECO:0007669"/>
    <property type="project" value="InterPro"/>
</dbReference>
<keyword evidence="6" id="KW-0119">Carbohydrate metabolism</keyword>
<dbReference type="InterPro" id="IPR019378">
    <property type="entry name" value="GDP-Fuc_O-FucTrfase"/>
</dbReference>
<dbReference type="PANTHER" id="PTHR13398:SF0">
    <property type="entry name" value="GDP-FUCOSE PROTEIN O-FUCOSYLTRANSFERASE 2"/>
    <property type="match status" value="1"/>
</dbReference>
<dbReference type="Proteomes" id="UP000601435">
    <property type="component" value="Unassembled WGS sequence"/>
</dbReference>
<dbReference type="AlphaFoldDB" id="A0A813BYF2"/>
<protein>
    <recommendedName>
        <fullName evidence="8">GDP-fucose protein O-fucosyltransferase 2</fullName>
    </recommendedName>
</protein>
<evidence type="ECO:0000256" key="1">
    <source>
        <dbReference type="ARBA" id="ARBA00004240"/>
    </source>
</evidence>
<keyword evidence="5" id="KW-0294">Fucose metabolism</keyword>
<comment type="pathway">
    <text evidence="2">Protein modification; protein glycosylation.</text>
</comment>
<evidence type="ECO:0000256" key="5">
    <source>
        <dbReference type="ARBA" id="ARBA00023253"/>
    </source>
</evidence>
<reference evidence="9" key="1">
    <citation type="submission" date="2021-02" db="EMBL/GenBank/DDBJ databases">
        <authorList>
            <person name="Dougan E. K."/>
            <person name="Rhodes N."/>
            <person name="Thang M."/>
            <person name="Chan C."/>
        </authorList>
    </citation>
    <scope>NUCLEOTIDE SEQUENCE</scope>
</reference>
<dbReference type="Pfam" id="PF10250">
    <property type="entry name" value="O-FucT"/>
    <property type="match status" value="1"/>
</dbReference>
<name>A0A813BYF2_9DINO</name>
<proteinExistence type="inferred from homology"/>
<comment type="caution">
    <text evidence="9">The sequence shown here is derived from an EMBL/GenBank/DDBJ whole genome shotgun (WGS) entry which is preliminary data.</text>
</comment>
<evidence type="ECO:0000256" key="7">
    <source>
        <dbReference type="ARBA" id="ARBA00025803"/>
    </source>
</evidence>
<evidence type="ECO:0000256" key="6">
    <source>
        <dbReference type="ARBA" id="ARBA00023277"/>
    </source>
</evidence>
<dbReference type="Gene3D" id="3.40.50.11350">
    <property type="match status" value="1"/>
</dbReference>
<evidence type="ECO:0000256" key="2">
    <source>
        <dbReference type="ARBA" id="ARBA00004922"/>
    </source>
</evidence>
<comment type="similarity">
    <text evidence="7">Belongs to the glycosyltransferase 68 family.</text>
</comment>
<evidence type="ECO:0000256" key="4">
    <source>
        <dbReference type="ARBA" id="ARBA00022824"/>
    </source>
</evidence>
<comment type="subcellular location">
    <subcellularLocation>
        <location evidence="1">Endoplasmic reticulum</location>
    </subcellularLocation>
</comment>
<keyword evidence="10" id="KW-1185">Reference proteome</keyword>
<sequence length="386" mass="42457">MCYDAEYKVQLAMCVSTCPGRGPTPAKEEQGGTCAAGDSSCRAQGSGARRFLLYDTKYGEGFNLQREVYPRAGWIVAEANKALAAKCGSKSDGDCARWVLVLPPWCQVAHWWTGPEHVYWRTFFDSDALTDSKVPVIEFDEYVKAVGGQSVDMAVSFETDQLLKQTEQLTGGSGKFMGFAGSISDCKTKYVKPLEFRKLATGEFQIVYAGHCDGAIAAKELRCASLDGPWPQGVVDLVLALTSKVGSVLLKNYDYLLSPDSEQLDELGLRESMLFAADLRAHADEFIRNAFQGEGYLSAHCRRTDFLRAREKTTPDVSNIALKLNEVLEQEGLKQVFIATDAPDDLRAALQDQVHGVVVFYDKKSGAKQFDHKGKQATIRGEGWAV</sequence>
<dbReference type="GO" id="GO:0005783">
    <property type="term" value="C:endoplasmic reticulum"/>
    <property type="evidence" value="ECO:0007669"/>
    <property type="project" value="UniProtKB-SubCell"/>
</dbReference>
<dbReference type="InterPro" id="IPR045130">
    <property type="entry name" value="OFUT2-like"/>
</dbReference>
<evidence type="ECO:0000256" key="8">
    <source>
        <dbReference type="ARBA" id="ARBA00026232"/>
    </source>
</evidence>
<dbReference type="GO" id="GO:0006004">
    <property type="term" value="P:fucose metabolic process"/>
    <property type="evidence" value="ECO:0007669"/>
    <property type="project" value="UniProtKB-KW"/>
</dbReference>
<keyword evidence="4" id="KW-0256">Endoplasmic reticulum</keyword>
<evidence type="ECO:0000313" key="10">
    <source>
        <dbReference type="Proteomes" id="UP000601435"/>
    </source>
</evidence>
<accession>A0A813BYF2</accession>
<dbReference type="Gene3D" id="3.40.50.11340">
    <property type="match status" value="1"/>
</dbReference>
<evidence type="ECO:0000256" key="3">
    <source>
        <dbReference type="ARBA" id="ARBA00022679"/>
    </source>
</evidence>
<dbReference type="OrthoDB" id="72053at2759"/>
<gene>
    <name evidence="9" type="primary">pad-2</name>
    <name evidence="9" type="ORF">SNEC2469_LOCUS32460</name>
</gene>
<organism evidence="9 10">
    <name type="scientific">Symbiodinium necroappetens</name>
    <dbReference type="NCBI Taxonomy" id="1628268"/>
    <lineage>
        <taxon>Eukaryota</taxon>
        <taxon>Sar</taxon>
        <taxon>Alveolata</taxon>
        <taxon>Dinophyceae</taxon>
        <taxon>Suessiales</taxon>
        <taxon>Symbiodiniaceae</taxon>
        <taxon>Symbiodinium</taxon>
    </lineage>
</organism>
<dbReference type="EMBL" id="CAJNJA010082251">
    <property type="protein sequence ID" value="CAE7931952.1"/>
    <property type="molecule type" value="Genomic_DNA"/>
</dbReference>
<dbReference type="PANTHER" id="PTHR13398">
    <property type="entry name" value="GDP-FUCOSE PROTEIN O-FUCOSYLTRANSFERASE 2"/>
    <property type="match status" value="1"/>
</dbReference>